<name>A0ABQ4WZQ2_9ASTR</name>
<accession>A0ABQ4WZQ2</accession>
<feature type="region of interest" description="Disordered" evidence="1">
    <location>
        <begin position="1"/>
        <end position="34"/>
    </location>
</feature>
<dbReference type="EMBL" id="BQNB010009072">
    <property type="protein sequence ID" value="GJS58350.1"/>
    <property type="molecule type" value="Genomic_DNA"/>
</dbReference>
<sequence>MLSPLPQIPSPPLPTSPPVPVPSPLPPDSPTHPLGYRAAMIRLTAKALSTSHPLPLPPSGTPPILPIPTLTPSPPMLLPSTDRRADRPEVCLPPQKRMCIALGLRYKVGESSSAATARLTEGRRADYGFEQDTQDIYAVIEDAQDRQTQIYQRVEALVNDRQYHYETARLLDQEAMFFREAWAHSMGLSSTVHYELQGYRTHTWTQDHRIDAQESLIATLTAQVSSIQGHLSTALDEIRALQARDQTRTGAPDGAGSSA</sequence>
<keyword evidence="3" id="KW-1185">Reference proteome</keyword>
<evidence type="ECO:0000256" key="1">
    <source>
        <dbReference type="SAM" id="MobiDB-lite"/>
    </source>
</evidence>
<reference evidence="2" key="1">
    <citation type="journal article" date="2022" name="Int. J. Mol. Sci.">
        <title>Draft Genome of Tanacetum Coccineum: Genomic Comparison of Closely Related Tanacetum-Family Plants.</title>
        <authorList>
            <person name="Yamashiro T."/>
            <person name="Shiraishi A."/>
            <person name="Nakayama K."/>
            <person name="Satake H."/>
        </authorList>
    </citation>
    <scope>NUCLEOTIDE SEQUENCE</scope>
</reference>
<gene>
    <name evidence="2" type="ORF">Tco_0653134</name>
</gene>
<feature type="compositionally biased region" description="Pro residues" evidence="1">
    <location>
        <begin position="1"/>
        <end position="30"/>
    </location>
</feature>
<protein>
    <submittedName>
        <fullName evidence="2">Uncharacterized protein</fullName>
    </submittedName>
</protein>
<reference evidence="2" key="2">
    <citation type="submission" date="2022-01" db="EMBL/GenBank/DDBJ databases">
        <authorList>
            <person name="Yamashiro T."/>
            <person name="Shiraishi A."/>
            <person name="Satake H."/>
            <person name="Nakayama K."/>
        </authorList>
    </citation>
    <scope>NUCLEOTIDE SEQUENCE</scope>
</reference>
<proteinExistence type="predicted"/>
<organism evidence="2 3">
    <name type="scientific">Tanacetum coccineum</name>
    <dbReference type="NCBI Taxonomy" id="301880"/>
    <lineage>
        <taxon>Eukaryota</taxon>
        <taxon>Viridiplantae</taxon>
        <taxon>Streptophyta</taxon>
        <taxon>Embryophyta</taxon>
        <taxon>Tracheophyta</taxon>
        <taxon>Spermatophyta</taxon>
        <taxon>Magnoliopsida</taxon>
        <taxon>eudicotyledons</taxon>
        <taxon>Gunneridae</taxon>
        <taxon>Pentapetalae</taxon>
        <taxon>asterids</taxon>
        <taxon>campanulids</taxon>
        <taxon>Asterales</taxon>
        <taxon>Asteraceae</taxon>
        <taxon>Asteroideae</taxon>
        <taxon>Anthemideae</taxon>
        <taxon>Anthemidinae</taxon>
        <taxon>Tanacetum</taxon>
    </lineage>
</organism>
<evidence type="ECO:0000313" key="2">
    <source>
        <dbReference type="EMBL" id="GJS58350.1"/>
    </source>
</evidence>
<evidence type="ECO:0000313" key="3">
    <source>
        <dbReference type="Proteomes" id="UP001151760"/>
    </source>
</evidence>
<comment type="caution">
    <text evidence="2">The sequence shown here is derived from an EMBL/GenBank/DDBJ whole genome shotgun (WGS) entry which is preliminary data.</text>
</comment>
<dbReference type="Proteomes" id="UP001151760">
    <property type="component" value="Unassembled WGS sequence"/>
</dbReference>